<accession>A0A1G7KH09</accession>
<dbReference type="Proteomes" id="UP000199355">
    <property type="component" value="Unassembled WGS sequence"/>
</dbReference>
<dbReference type="InterPro" id="IPR048844">
    <property type="entry name" value="LpdD_chaperone-like"/>
</dbReference>
<gene>
    <name evidence="2" type="ORF">SAMN05192586_104103</name>
</gene>
<reference evidence="3" key="1">
    <citation type="submission" date="2016-10" db="EMBL/GenBank/DDBJ databases">
        <authorList>
            <person name="Varghese N."/>
            <person name="Submissions S."/>
        </authorList>
    </citation>
    <scope>NUCLEOTIDE SEQUENCE [LARGE SCALE GENOMIC DNA]</scope>
    <source>
        <strain evidence="3">KHC7</strain>
    </source>
</reference>
<keyword evidence="3" id="KW-1185">Reference proteome</keyword>
<name>A0A1G7KH09_9BACT</name>
<evidence type="ECO:0000259" key="1">
    <source>
        <dbReference type="Pfam" id="PF21758"/>
    </source>
</evidence>
<dbReference type="Pfam" id="PF21758">
    <property type="entry name" value="PAC_bac"/>
    <property type="match status" value="1"/>
</dbReference>
<proteinExistence type="predicted"/>
<organism evidence="2 3">
    <name type="scientific">Desulfovibrio legallii</name>
    <dbReference type="NCBI Taxonomy" id="571438"/>
    <lineage>
        <taxon>Bacteria</taxon>
        <taxon>Pseudomonadati</taxon>
        <taxon>Thermodesulfobacteriota</taxon>
        <taxon>Desulfovibrionia</taxon>
        <taxon>Desulfovibrionales</taxon>
        <taxon>Desulfovibrionaceae</taxon>
        <taxon>Desulfovibrio</taxon>
    </lineage>
</organism>
<protein>
    <recommendedName>
        <fullName evidence="1">Prenylated flavin chaperone LpdD-like domain-containing protein</fullName>
    </recommendedName>
</protein>
<feature type="domain" description="Prenylated flavin chaperone LpdD-like" evidence="1">
    <location>
        <begin position="7"/>
        <end position="114"/>
    </location>
</feature>
<evidence type="ECO:0000313" key="2">
    <source>
        <dbReference type="EMBL" id="SDF36492.1"/>
    </source>
</evidence>
<dbReference type="OrthoDB" id="5460262at2"/>
<dbReference type="AlphaFoldDB" id="A0A1G7KH09"/>
<evidence type="ECO:0000313" key="3">
    <source>
        <dbReference type="Proteomes" id="UP000199355"/>
    </source>
</evidence>
<dbReference type="STRING" id="571438.SAMN05192586_104103"/>
<dbReference type="RefSeq" id="WP_092153056.1">
    <property type="nucleotide sequence ID" value="NZ_FNBX01000004.1"/>
</dbReference>
<sequence>MRFTAHKGRIRLSLRVCRQGRDLQVLLDGGAAHLGAVALAAAPAPGTEAQGDLLVLPGHREDALALRMAKRLAAALGCAVCVSAGIHYPDITREEIAVAEALTDVLTSRCLAALRKETAC</sequence>
<dbReference type="EMBL" id="FNBX01000004">
    <property type="protein sequence ID" value="SDF36492.1"/>
    <property type="molecule type" value="Genomic_DNA"/>
</dbReference>